<accession>A0A1S7SA54</accession>
<name>A0A1S7SA54_AGRTU</name>
<proteinExistence type="predicted"/>
<feature type="region of interest" description="Disordered" evidence="1">
    <location>
        <begin position="1"/>
        <end position="55"/>
    </location>
</feature>
<gene>
    <name evidence="2" type="ORF">AGR4C_pa30006</name>
</gene>
<evidence type="ECO:0000313" key="3">
    <source>
        <dbReference type="Proteomes" id="UP000191897"/>
    </source>
</evidence>
<feature type="compositionally biased region" description="Basic residues" evidence="1">
    <location>
        <begin position="8"/>
        <end position="18"/>
    </location>
</feature>
<organism evidence="2 3">
    <name type="scientific">Agrobacterium tumefaciens str. Kerr 14</name>
    <dbReference type="NCBI Taxonomy" id="1183424"/>
    <lineage>
        <taxon>Bacteria</taxon>
        <taxon>Pseudomonadati</taxon>
        <taxon>Pseudomonadota</taxon>
        <taxon>Alphaproteobacteria</taxon>
        <taxon>Hyphomicrobiales</taxon>
        <taxon>Rhizobiaceae</taxon>
        <taxon>Rhizobium/Agrobacterium group</taxon>
        <taxon>Agrobacterium</taxon>
        <taxon>Agrobacterium tumefaciens complex</taxon>
    </lineage>
</organism>
<dbReference type="AlphaFoldDB" id="A0A1S7SA54"/>
<dbReference type="EMBL" id="FBWC01000034">
    <property type="protein sequence ID" value="CUX65015.1"/>
    <property type="molecule type" value="Genomic_DNA"/>
</dbReference>
<protein>
    <submittedName>
        <fullName evidence="2">Uncharacterized protein</fullName>
    </submittedName>
</protein>
<dbReference type="Proteomes" id="UP000191897">
    <property type="component" value="Unassembled WGS sequence"/>
</dbReference>
<evidence type="ECO:0000313" key="2">
    <source>
        <dbReference type="EMBL" id="CUX65015.1"/>
    </source>
</evidence>
<sequence length="100" mass="10743">MAPVNVRNRSRSPRRQSRSGRSLLADPVSGLIDGDPDSDQEAIHQERGGTPPFAAFGNNHHVPPRIATLPSAKRSGFAIAGWTYCDQTGSFDAKSTNTNP</sequence>
<evidence type="ECO:0000256" key="1">
    <source>
        <dbReference type="SAM" id="MobiDB-lite"/>
    </source>
</evidence>
<reference evidence="2 3" key="1">
    <citation type="submission" date="2016-01" db="EMBL/GenBank/DDBJ databases">
        <authorList>
            <person name="Oliw E.H."/>
        </authorList>
    </citation>
    <scope>NUCLEOTIDE SEQUENCE [LARGE SCALE GENOMIC DNA]</scope>
    <source>
        <strain evidence="2 3">Kerr 14</strain>
    </source>
</reference>